<evidence type="ECO:0000313" key="2">
    <source>
        <dbReference type="EMBL" id="GAA3803954.1"/>
    </source>
</evidence>
<dbReference type="Proteomes" id="UP001500888">
    <property type="component" value="Unassembled WGS sequence"/>
</dbReference>
<proteinExistence type="predicted"/>
<feature type="region of interest" description="Disordered" evidence="1">
    <location>
        <begin position="29"/>
        <end position="54"/>
    </location>
</feature>
<gene>
    <name evidence="2" type="ORF">GCM10022226_24690</name>
</gene>
<evidence type="ECO:0000256" key="1">
    <source>
        <dbReference type="SAM" id="MobiDB-lite"/>
    </source>
</evidence>
<evidence type="ECO:0000313" key="3">
    <source>
        <dbReference type="Proteomes" id="UP001500888"/>
    </source>
</evidence>
<dbReference type="EMBL" id="BAAAZR010000004">
    <property type="protein sequence ID" value="GAA3803954.1"/>
    <property type="molecule type" value="Genomic_DNA"/>
</dbReference>
<protein>
    <submittedName>
        <fullName evidence="2">Uncharacterized protein</fullName>
    </submittedName>
</protein>
<reference evidence="3" key="1">
    <citation type="journal article" date="2019" name="Int. J. Syst. Evol. Microbiol.">
        <title>The Global Catalogue of Microorganisms (GCM) 10K type strain sequencing project: providing services to taxonomists for standard genome sequencing and annotation.</title>
        <authorList>
            <consortium name="The Broad Institute Genomics Platform"/>
            <consortium name="The Broad Institute Genome Sequencing Center for Infectious Disease"/>
            <person name="Wu L."/>
            <person name="Ma J."/>
        </authorList>
    </citation>
    <scope>NUCLEOTIDE SEQUENCE [LARGE SCALE GENOMIC DNA]</scope>
    <source>
        <strain evidence="3">JCM 16908</strain>
    </source>
</reference>
<accession>A0ABP7HXB9</accession>
<organism evidence="2 3">
    <name type="scientific">Sphaerisporangium flaviroseum</name>
    <dbReference type="NCBI Taxonomy" id="509199"/>
    <lineage>
        <taxon>Bacteria</taxon>
        <taxon>Bacillati</taxon>
        <taxon>Actinomycetota</taxon>
        <taxon>Actinomycetes</taxon>
        <taxon>Streptosporangiales</taxon>
        <taxon>Streptosporangiaceae</taxon>
        <taxon>Sphaerisporangium</taxon>
    </lineage>
</organism>
<sequence length="54" mass="5949">MGAGWANIWDTKGSKYHKCKAAPTLKWPSRAAVDDPGPAPSFRRRGRRVVGWGP</sequence>
<name>A0ABP7HXB9_9ACTN</name>
<comment type="caution">
    <text evidence="2">The sequence shown here is derived from an EMBL/GenBank/DDBJ whole genome shotgun (WGS) entry which is preliminary data.</text>
</comment>
<keyword evidence="3" id="KW-1185">Reference proteome</keyword>